<feature type="non-terminal residue" evidence="1">
    <location>
        <position position="1"/>
    </location>
</feature>
<dbReference type="Proteomes" id="UP000186817">
    <property type="component" value="Unassembled WGS sequence"/>
</dbReference>
<feature type="non-terminal residue" evidence="1">
    <location>
        <position position="44"/>
    </location>
</feature>
<keyword evidence="2" id="KW-1185">Reference proteome</keyword>
<accession>A0A1Q9BU61</accession>
<sequence>QPVRESNAHRGHGAVCPNAHEVCALHEDRRRLVVFSSGAQGACE</sequence>
<reference evidence="1 2" key="1">
    <citation type="submission" date="2016-02" db="EMBL/GenBank/DDBJ databases">
        <title>Genome analysis of coral dinoflagellate symbionts highlights evolutionary adaptations to a symbiotic lifestyle.</title>
        <authorList>
            <person name="Aranda M."/>
            <person name="Li Y."/>
            <person name="Liew Y.J."/>
            <person name="Baumgarten S."/>
            <person name="Simakov O."/>
            <person name="Wilson M."/>
            <person name="Piel J."/>
            <person name="Ashoor H."/>
            <person name="Bougouffa S."/>
            <person name="Bajic V.B."/>
            <person name="Ryu T."/>
            <person name="Ravasi T."/>
            <person name="Bayer T."/>
            <person name="Micklem G."/>
            <person name="Kim H."/>
            <person name="Bhak J."/>
            <person name="Lajeunesse T.C."/>
            <person name="Voolstra C.R."/>
        </authorList>
    </citation>
    <scope>NUCLEOTIDE SEQUENCE [LARGE SCALE GENOMIC DNA]</scope>
    <source>
        <strain evidence="1 2">CCMP2467</strain>
    </source>
</reference>
<dbReference type="EMBL" id="LSRX01004120">
    <property type="protein sequence ID" value="OLP74196.1"/>
    <property type="molecule type" value="Genomic_DNA"/>
</dbReference>
<name>A0A1Q9BU61_SYMMI</name>
<comment type="caution">
    <text evidence="1">The sequence shown here is derived from an EMBL/GenBank/DDBJ whole genome shotgun (WGS) entry which is preliminary data.</text>
</comment>
<evidence type="ECO:0000313" key="1">
    <source>
        <dbReference type="EMBL" id="OLP74196.1"/>
    </source>
</evidence>
<proteinExistence type="predicted"/>
<evidence type="ECO:0000313" key="2">
    <source>
        <dbReference type="Proteomes" id="UP000186817"/>
    </source>
</evidence>
<organism evidence="1 2">
    <name type="scientific">Symbiodinium microadriaticum</name>
    <name type="common">Dinoflagellate</name>
    <name type="synonym">Zooxanthella microadriatica</name>
    <dbReference type="NCBI Taxonomy" id="2951"/>
    <lineage>
        <taxon>Eukaryota</taxon>
        <taxon>Sar</taxon>
        <taxon>Alveolata</taxon>
        <taxon>Dinophyceae</taxon>
        <taxon>Suessiales</taxon>
        <taxon>Symbiodiniaceae</taxon>
        <taxon>Symbiodinium</taxon>
    </lineage>
</organism>
<dbReference type="AlphaFoldDB" id="A0A1Q9BU61"/>
<protein>
    <submittedName>
        <fullName evidence="1">Uncharacterized protein</fullName>
    </submittedName>
</protein>
<gene>
    <name evidence="1" type="ORF">AK812_SmicGene46336</name>
</gene>